<evidence type="ECO:0000313" key="2">
    <source>
        <dbReference type="EMBL" id="MBW2942115.1"/>
    </source>
</evidence>
<dbReference type="RefSeq" id="WP_219044354.1">
    <property type="nucleotide sequence ID" value="NZ_JAHWDQ010000004.1"/>
</dbReference>
<dbReference type="PANTHER" id="PTHR39586:SF1">
    <property type="entry name" value="CYTOPLASMIC PROTEIN"/>
    <property type="match status" value="1"/>
</dbReference>
<dbReference type="InterPro" id="IPR007384">
    <property type="entry name" value="UCP006257"/>
</dbReference>
<dbReference type="EMBL" id="JAHWDQ010000004">
    <property type="protein sequence ID" value="MBW2942115.1"/>
    <property type="molecule type" value="Genomic_DNA"/>
</dbReference>
<protein>
    <submittedName>
        <fullName evidence="2">YqcC family protein</fullName>
    </submittedName>
</protein>
<organism evidence="2 3">
    <name type="scientific">Zhongshania aquimaris</name>
    <dbReference type="NCBI Taxonomy" id="2857107"/>
    <lineage>
        <taxon>Bacteria</taxon>
        <taxon>Pseudomonadati</taxon>
        <taxon>Pseudomonadota</taxon>
        <taxon>Gammaproteobacteria</taxon>
        <taxon>Cellvibrionales</taxon>
        <taxon>Spongiibacteraceae</taxon>
        <taxon>Zhongshania</taxon>
    </lineage>
</organism>
<dbReference type="Pfam" id="PF04287">
    <property type="entry name" value="DUF446"/>
    <property type="match status" value="1"/>
</dbReference>
<dbReference type="PIRSF" id="PIRSF006257">
    <property type="entry name" value="UCP006257"/>
    <property type="match status" value="1"/>
</dbReference>
<accession>A0ABS6VWQ5</accession>
<evidence type="ECO:0000313" key="3">
    <source>
        <dbReference type="Proteomes" id="UP001166291"/>
    </source>
</evidence>
<feature type="domain" description="YqcC-like" evidence="1">
    <location>
        <begin position="7"/>
        <end position="103"/>
    </location>
</feature>
<reference evidence="2" key="1">
    <citation type="submission" date="2021-07" db="EMBL/GenBank/DDBJ databases">
        <title>Zhongshania sp. CAU 1632 isolated from seawater.</title>
        <authorList>
            <person name="Kim W."/>
        </authorList>
    </citation>
    <scope>NUCLEOTIDE SEQUENCE</scope>
    <source>
        <strain evidence="2">CAU 1632</strain>
    </source>
</reference>
<keyword evidence="3" id="KW-1185">Reference proteome</keyword>
<gene>
    <name evidence="2" type="ORF">KXJ70_15065</name>
</gene>
<name>A0ABS6VWQ5_9GAMM</name>
<sequence length="114" mass="12779">MSKYHEVAAVLMDIEAELRQIGHWDAEPPPPEALRSEQPFAIDTLNFAQWLQFVFIPRMRFLIEQRQELPRASGIAPMAEEYFRASLLPVGGLMTALQTVDALLGSQGISVSKP</sequence>
<dbReference type="InterPro" id="IPR023376">
    <property type="entry name" value="YqcC-like_dom"/>
</dbReference>
<dbReference type="PANTHER" id="PTHR39586">
    <property type="entry name" value="CYTOPLASMIC PROTEIN-RELATED"/>
    <property type="match status" value="1"/>
</dbReference>
<dbReference type="Proteomes" id="UP001166291">
    <property type="component" value="Unassembled WGS sequence"/>
</dbReference>
<evidence type="ECO:0000259" key="1">
    <source>
        <dbReference type="Pfam" id="PF04287"/>
    </source>
</evidence>
<proteinExistence type="predicted"/>
<comment type="caution">
    <text evidence="2">The sequence shown here is derived from an EMBL/GenBank/DDBJ whole genome shotgun (WGS) entry which is preliminary data.</text>
</comment>